<evidence type="ECO:0008006" key="4">
    <source>
        <dbReference type="Google" id="ProtNLM"/>
    </source>
</evidence>
<keyword evidence="3" id="KW-1185">Reference proteome</keyword>
<protein>
    <recommendedName>
        <fullName evidence="4">DUF4974 domain-containing protein</fullName>
    </recommendedName>
</protein>
<evidence type="ECO:0000313" key="2">
    <source>
        <dbReference type="EMBL" id="TXB62236.1"/>
    </source>
</evidence>
<reference evidence="2 3" key="1">
    <citation type="submission" date="2019-08" db="EMBL/GenBank/DDBJ databases">
        <title>Genome of Phaeodactylibacter luteus.</title>
        <authorList>
            <person name="Bowman J.P."/>
        </authorList>
    </citation>
    <scope>NUCLEOTIDE SEQUENCE [LARGE SCALE GENOMIC DNA]</scope>
    <source>
        <strain evidence="2 3">KCTC 42180</strain>
    </source>
</reference>
<dbReference type="Proteomes" id="UP000321580">
    <property type="component" value="Unassembled WGS sequence"/>
</dbReference>
<comment type="caution">
    <text evidence="2">The sequence shown here is derived from an EMBL/GenBank/DDBJ whole genome shotgun (WGS) entry which is preliminary data.</text>
</comment>
<dbReference type="EMBL" id="VOOR01000033">
    <property type="protein sequence ID" value="TXB62236.1"/>
    <property type="molecule type" value="Genomic_DNA"/>
</dbReference>
<organism evidence="2 3">
    <name type="scientific">Phaeodactylibacter luteus</name>
    <dbReference type="NCBI Taxonomy" id="1564516"/>
    <lineage>
        <taxon>Bacteria</taxon>
        <taxon>Pseudomonadati</taxon>
        <taxon>Bacteroidota</taxon>
        <taxon>Saprospiria</taxon>
        <taxon>Saprospirales</taxon>
        <taxon>Haliscomenobacteraceae</taxon>
        <taxon>Phaeodactylibacter</taxon>
    </lineage>
</organism>
<proteinExistence type="predicted"/>
<name>A0A5C6RIK7_9BACT</name>
<gene>
    <name evidence="2" type="ORF">FRY97_14950</name>
</gene>
<sequence>MIKKSCLLLAHLIAVSLTVEAGTAGGPEPLRTVLRSLEQAHQVHFSYSPDLIPLEREVQPPAVGESLEAAMDELCRQLPLRYMISGKQVWLRPGAGELGQLAPKVPQPRQKSPIYPLSPAEEAERQRLASIMKPIGKTAPRPLNRPGGEAYQEIDFEIYLPPPPASPANGEQVYKGDRRLAQVSILPNLGTNMERSGEITNHLSVNVLWGTNGGVDGLEVGGLYNEVINDVNGLQVAGLGSKVNGRVSGTQVAGLFNVGYGNVQGVQAAGLFNQAGQADAVQAAGLFNHSAGAFTGVQVAGAFNIIEGQGAGVQVAGLFNRADQQIQSQVAGLFNTAGNVAGGQAAPLFNKADTVAGFQVGLINISDTITGVPVGLINIVRHGYNRVDFSTGEALHANLALKLGARKFYNIFQAGLRLSDCPWQLGSGQYSWALGYGLGSIKDYGPHFQVNYELVAMQVSEGASGWGNRLNMLNQFRALGGFHGAGRRTVVYAGPVLNVTVAGQRGGDAADEGLRAPYSVWSRTGDRVALNAWVGFQAGLAF</sequence>
<accession>A0A5C6RIK7</accession>
<dbReference type="AlphaFoldDB" id="A0A5C6RIK7"/>
<feature type="signal peptide" evidence="1">
    <location>
        <begin position="1"/>
        <end position="21"/>
    </location>
</feature>
<feature type="chain" id="PRO_5022775434" description="DUF4974 domain-containing protein" evidence="1">
    <location>
        <begin position="22"/>
        <end position="542"/>
    </location>
</feature>
<dbReference type="RefSeq" id="WP_147168364.1">
    <property type="nucleotide sequence ID" value="NZ_VOOR01000033.1"/>
</dbReference>
<evidence type="ECO:0000256" key="1">
    <source>
        <dbReference type="SAM" id="SignalP"/>
    </source>
</evidence>
<keyword evidence="1" id="KW-0732">Signal</keyword>
<evidence type="ECO:0000313" key="3">
    <source>
        <dbReference type="Proteomes" id="UP000321580"/>
    </source>
</evidence>
<dbReference type="OrthoDB" id="5505971at2"/>